<feature type="transmembrane region" description="Helical" evidence="11">
    <location>
        <begin position="467"/>
        <end position="488"/>
    </location>
</feature>
<feature type="transmembrane region" description="Helical" evidence="11">
    <location>
        <begin position="545"/>
        <end position="567"/>
    </location>
</feature>
<dbReference type="InterPro" id="IPR009030">
    <property type="entry name" value="Growth_fac_rcpt_cys_sf"/>
</dbReference>
<keyword evidence="3 11" id="KW-0812">Transmembrane</keyword>
<dbReference type="InterPro" id="IPR001828">
    <property type="entry name" value="ANF_lig-bd_rcpt"/>
</dbReference>
<dbReference type="InterPro" id="IPR000337">
    <property type="entry name" value="GPCR_3"/>
</dbReference>
<dbReference type="Gene3D" id="3.40.50.2300">
    <property type="match status" value="1"/>
</dbReference>
<dbReference type="PROSITE" id="PS50259">
    <property type="entry name" value="G_PROTEIN_RECEP_F3_4"/>
    <property type="match status" value="1"/>
</dbReference>
<sequence>MDLLILLLMLLMLPLFQPVSGKLRRKCPMNLEHRDGKNPPSYYRPGDHLISMVTTATLKSNITLPFNMAPSTQSDSWAALGRLSPDKFRIVRFIFAIHMANKNPQLLHNLTLGYNIHDNSLSSLATSDALLDMLSTGEANVPNYSCGKKDGLLTLLDAARRDISIQMSTLGGTYKVSQISYLTASEALSDKSQFPFYHQMLPKGGFQDSAIEKQWPKEDAFEPYFFVDVQFEDQYFRCSFSNRVSSVNDSGACLNAAYSSRYRRRRKEGEESLGAPRLQPWQFHPFLEKNEFWNFSHFKLYLDQNGDVTADLDFGCLLILSEEDPIQLQLGSIERQRVIINQDGLSRLKSLNKSLPQSKCVENCHPGFVKRAREGEPVCCYDCVPCPEGTFSTQEDTEKCTKCPDDKYPNGDQVQCIPKFITFLSYEEHLGNILVSFALFFSLTTGFVLLTFIKYRETPLVKANNRDLSYILLVSLLLCFLSNFLFIGQPRKATCLLRQTVFSIIFSVAISSLLAKTITVVLAFLATKPGNRVKRWLGKSLANSIILSSSAVQIIICSIWLGVSPPFPDSDLHSQPGEIVLQCNEGAVVMFYVTLSYMGFLAAICFTVAFLARNLPGAFNEAKLITFSMLVFCSVWVTFVPTYLSTKGKYMVAVQVFSILASSAGLLGCVFIPKCYIIILRPDLNTKEQLTTRRN</sequence>
<gene>
    <name evidence="15" type="primary">LOC132710518</name>
</gene>
<evidence type="ECO:0000256" key="2">
    <source>
        <dbReference type="ARBA" id="ARBA00022475"/>
    </source>
</evidence>
<feature type="chain" id="PRO_5047356181" evidence="12">
    <location>
        <begin position="22"/>
        <end position="695"/>
    </location>
</feature>
<evidence type="ECO:0000256" key="11">
    <source>
        <dbReference type="SAM" id="Phobius"/>
    </source>
</evidence>
<proteinExistence type="predicted"/>
<feature type="transmembrane region" description="Helical" evidence="11">
    <location>
        <begin position="650"/>
        <end position="672"/>
    </location>
</feature>
<evidence type="ECO:0000313" key="14">
    <source>
        <dbReference type="Proteomes" id="UP001652622"/>
    </source>
</evidence>
<dbReference type="InterPro" id="IPR028082">
    <property type="entry name" value="Peripla_BP_I"/>
</dbReference>
<evidence type="ECO:0000256" key="10">
    <source>
        <dbReference type="ARBA" id="ARBA00023224"/>
    </source>
</evidence>
<accession>A0ABM3Z3F2</accession>
<dbReference type="InterPro" id="IPR000068">
    <property type="entry name" value="GPCR_3_Ca_sens_rcpt-rel"/>
</dbReference>
<evidence type="ECO:0000256" key="1">
    <source>
        <dbReference type="ARBA" id="ARBA00004651"/>
    </source>
</evidence>
<dbReference type="GeneID" id="132710518"/>
<dbReference type="RefSeq" id="XP_060542898.1">
    <property type="nucleotide sequence ID" value="XM_060686915.1"/>
</dbReference>
<dbReference type="Gene3D" id="2.10.50.30">
    <property type="entry name" value="GPCR, family 3, nine cysteines domain"/>
    <property type="match status" value="1"/>
</dbReference>
<keyword evidence="9" id="KW-0325">Glycoprotein</keyword>
<keyword evidence="7 11" id="KW-0472">Membrane</keyword>
<dbReference type="InterPro" id="IPR038550">
    <property type="entry name" value="GPCR_3_9-Cys_sf"/>
</dbReference>
<evidence type="ECO:0000256" key="7">
    <source>
        <dbReference type="ARBA" id="ARBA00023136"/>
    </source>
</evidence>
<dbReference type="CDD" id="cd15283">
    <property type="entry name" value="7tmC_V2R_pheromone"/>
    <property type="match status" value="1"/>
</dbReference>
<evidence type="ECO:0000256" key="3">
    <source>
        <dbReference type="ARBA" id="ARBA00022692"/>
    </source>
</evidence>
<keyword evidence="14" id="KW-1185">Reference proteome</keyword>
<keyword evidence="4 12" id="KW-0732">Signal</keyword>
<protein>
    <submittedName>
        <fullName evidence="15">Vomeronasal type-2 receptor 26-like</fullName>
    </submittedName>
</protein>
<reference evidence="15" key="1">
    <citation type="submission" date="2025-08" db="UniProtKB">
        <authorList>
            <consortium name="RefSeq"/>
        </authorList>
    </citation>
    <scope>IDENTIFICATION</scope>
    <source>
        <tissue evidence="15">Blood</tissue>
    </source>
</reference>
<keyword evidence="6" id="KW-0297">G-protein coupled receptor</keyword>
<feature type="transmembrane region" description="Helical" evidence="11">
    <location>
        <begin position="433"/>
        <end position="455"/>
    </location>
</feature>
<dbReference type="PANTHER" id="PTHR24061">
    <property type="entry name" value="CALCIUM-SENSING RECEPTOR-RELATED"/>
    <property type="match status" value="1"/>
</dbReference>
<feature type="transmembrane region" description="Helical" evidence="11">
    <location>
        <begin position="587"/>
        <end position="612"/>
    </location>
</feature>
<evidence type="ECO:0000256" key="4">
    <source>
        <dbReference type="ARBA" id="ARBA00022729"/>
    </source>
</evidence>
<dbReference type="InterPro" id="IPR017979">
    <property type="entry name" value="GPCR_3_CS"/>
</dbReference>
<dbReference type="PRINTS" id="PR00248">
    <property type="entry name" value="GPCRMGR"/>
</dbReference>
<dbReference type="PROSITE" id="PS00981">
    <property type="entry name" value="G_PROTEIN_RECEP_F3_3"/>
    <property type="match status" value="1"/>
</dbReference>
<dbReference type="SUPFAM" id="SSF53822">
    <property type="entry name" value="Periplasmic binding protein-like I"/>
    <property type="match status" value="1"/>
</dbReference>
<evidence type="ECO:0000256" key="9">
    <source>
        <dbReference type="ARBA" id="ARBA00023180"/>
    </source>
</evidence>
<evidence type="ECO:0000256" key="6">
    <source>
        <dbReference type="ARBA" id="ARBA00023040"/>
    </source>
</evidence>
<dbReference type="Pfam" id="PF00003">
    <property type="entry name" value="7tm_3"/>
    <property type="match status" value="1"/>
</dbReference>
<dbReference type="SUPFAM" id="SSF57184">
    <property type="entry name" value="Growth factor receptor domain"/>
    <property type="match status" value="1"/>
</dbReference>
<evidence type="ECO:0000313" key="15">
    <source>
        <dbReference type="RefSeq" id="XP_060542898.1"/>
    </source>
</evidence>
<keyword evidence="2" id="KW-1003">Cell membrane</keyword>
<evidence type="ECO:0000256" key="5">
    <source>
        <dbReference type="ARBA" id="ARBA00022989"/>
    </source>
</evidence>
<feature type="transmembrane region" description="Helical" evidence="11">
    <location>
        <begin position="500"/>
        <end position="525"/>
    </location>
</feature>
<keyword evidence="10" id="KW-0807">Transducer</keyword>
<feature type="domain" description="G-protein coupled receptors family 3 profile" evidence="13">
    <location>
        <begin position="430"/>
        <end position="694"/>
    </location>
</feature>
<feature type="signal peptide" evidence="12">
    <location>
        <begin position="1"/>
        <end position="21"/>
    </location>
</feature>
<dbReference type="Proteomes" id="UP001652622">
    <property type="component" value="Unplaced"/>
</dbReference>
<keyword evidence="5 11" id="KW-1133">Transmembrane helix</keyword>
<name>A0ABM3Z3F2_PANGU</name>
<dbReference type="PRINTS" id="PR01535">
    <property type="entry name" value="VOMERONASL2R"/>
</dbReference>
<dbReference type="InterPro" id="IPR011500">
    <property type="entry name" value="GPCR_3_9-Cys_dom"/>
</dbReference>
<organism evidence="14 15">
    <name type="scientific">Pantherophis guttatus</name>
    <name type="common">Corn snake</name>
    <name type="synonym">Elaphe guttata</name>
    <dbReference type="NCBI Taxonomy" id="94885"/>
    <lineage>
        <taxon>Eukaryota</taxon>
        <taxon>Metazoa</taxon>
        <taxon>Chordata</taxon>
        <taxon>Craniata</taxon>
        <taxon>Vertebrata</taxon>
        <taxon>Euteleostomi</taxon>
        <taxon>Lepidosauria</taxon>
        <taxon>Squamata</taxon>
        <taxon>Bifurcata</taxon>
        <taxon>Unidentata</taxon>
        <taxon>Episquamata</taxon>
        <taxon>Toxicofera</taxon>
        <taxon>Serpentes</taxon>
        <taxon>Colubroidea</taxon>
        <taxon>Colubridae</taxon>
        <taxon>Colubrinae</taxon>
        <taxon>Pantherophis</taxon>
    </lineage>
</organism>
<dbReference type="Pfam" id="PF01094">
    <property type="entry name" value="ANF_receptor"/>
    <property type="match status" value="1"/>
</dbReference>
<evidence type="ECO:0000259" key="13">
    <source>
        <dbReference type="PROSITE" id="PS50259"/>
    </source>
</evidence>
<evidence type="ECO:0000256" key="8">
    <source>
        <dbReference type="ARBA" id="ARBA00023170"/>
    </source>
</evidence>
<dbReference type="PANTHER" id="PTHR24061:SF599">
    <property type="entry name" value="G-PROTEIN COUPLED RECEPTORS FAMILY 3 PROFILE DOMAIN-CONTAINING PROTEIN"/>
    <property type="match status" value="1"/>
</dbReference>
<comment type="subcellular location">
    <subcellularLocation>
        <location evidence="1">Cell membrane</location>
        <topology evidence="1">Multi-pass membrane protein</topology>
    </subcellularLocation>
</comment>
<feature type="transmembrane region" description="Helical" evidence="11">
    <location>
        <begin position="624"/>
        <end position="644"/>
    </location>
</feature>
<dbReference type="InterPro" id="IPR004073">
    <property type="entry name" value="GPCR_3_vmron_rcpt_2"/>
</dbReference>
<dbReference type="InterPro" id="IPR017978">
    <property type="entry name" value="GPCR_3_C"/>
</dbReference>
<evidence type="ECO:0000256" key="12">
    <source>
        <dbReference type="SAM" id="SignalP"/>
    </source>
</evidence>
<keyword evidence="8" id="KW-0675">Receptor</keyword>
<dbReference type="Pfam" id="PF07562">
    <property type="entry name" value="NCD3G"/>
    <property type="match status" value="1"/>
</dbReference>